<reference evidence="3 4" key="1">
    <citation type="submission" date="2020-04" db="EMBL/GenBank/DDBJ databases">
        <title>Perkinsus olseni comparative genomics.</title>
        <authorList>
            <person name="Bogema D.R."/>
        </authorList>
    </citation>
    <scope>NUCLEOTIDE SEQUENCE [LARGE SCALE GENOMIC DNA]</scope>
    <source>
        <strain evidence="3">ATCC PRA-205</strain>
    </source>
</reference>
<sequence length="478" mass="52058">MRFEDCPMHVALARFTQIAPPISKHGTPEDLAKGEARLYTERLSTRVCEAVSVAIPAVEECLARAEYEALKVMSWHVIVAWSERRGSHIVGYVPKAGGGKEDSSSSPSSESLRDAAPVAVMSDIDVFKAVTTESRHVIYVSDQEVIGYDATAKCRIVLTWLQFLLVCPSFRVLSRPRPDNVHAVVDRARLANSPDTSTNGFDTDLHWAYYCENGKRMSNGLFLQALKDVALTLSASTKVLSWLGGAIGAGVGACSVTVPYYFLGFIPWGTTTTTVAASWGTSIAAMGWYASWVGFGVGVVAAPAVWILMQQYRKKEGGCLPFMIINDTDFDVKCYTYYASDTVQFISLSSHDCAQWGMLELACRDHADLKAFRLGVARAGGHDSSRARFSVAASTVSSTSPAMLSRKLSTTSGSCRSAPFPPIAPFESASPELEAASVYLAEYFCGRASLPWFERFLSSGSCWVKDQRALSLDTRDDL</sequence>
<evidence type="ECO:0000313" key="3">
    <source>
        <dbReference type="EMBL" id="KAF4755564.1"/>
    </source>
</evidence>
<evidence type="ECO:0000313" key="4">
    <source>
        <dbReference type="Proteomes" id="UP000574390"/>
    </source>
</evidence>
<comment type="caution">
    <text evidence="3">The sequence shown here is derived from an EMBL/GenBank/DDBJ whole genome shotgun (WGS) entry which is preliminary data.</text>
</comment>
<dbReference type="Proteomes" id="UP000574390">
    <property type="component" value="Unassembled WGS sequence"/>
</dbReference>
<name>A0A7J6UEA7_PEROL</name>
<feature type="region of interest" description="Disordered" evidence="1">
    <location>
        <begin position="92"/>
        <end position="114"/>
    </location>
</feature>
<accession>A0A7J6UEA7</accession>
<protein>
    <submittedName>
        <fullName evidence="3">Uncharacterized protein</fullName>
    </submittedName>
</protein>
<keyword evidence="2" id="KW-0812">Transmembrane</keyword>
<feature type="transmembrane region" description="Helical" evidence="2">
    <location>
        <begin position="283"/>
        <end position="308"/>
    </location>
</feature>
<gene>
    <name evidence="3" type="ORF">FOZ62_025463</name>
</gene>
<proteinExistence type="predicted"/>
<keyword evidence="2" id="KW-1133">Transmembrane helix</keyword>
<dbReference type="AlphaFoldDB" id="A0A7J6UEA7"/>
<organism evidence="3 4">
    <name type="scientific">Perkinsus olseni</name>
    <name type="common">Perkinsus atlanticus</name>
    <dbReference type="NCBI Taxonomy" id="32597"/>
    <lineage>
        <taxon>Eukaryota</taxon>
        <taxon>Sar</taxon>
        <taxon>Alveolata</taxon>
        <taxon>Perkinsozoa</taxon>
        <taxon>Perkinsea</taxon>
        <taxon>Perkinsida</taxon>
        <taxon>Perkinsidae</taxon>
        <taxon>Perkinsus</taxon>
    </lineage>
</organism>
<evidence type="ECO:0000256" key="1">
    <source>
        <dbReference type="SAM" id="MobiDB-lite"/>
    </source>
</evidence>
<feature type="transmembrane region" description="Helical" evidence="2">
    <location>
        <begin position="239"/>
        <end position="263"/>
    </location>
</feature>
<keyword evidence="2" id="KW-0472">Membrane</keyword>
<evidence type="ECO:0000256" key="2">
    <source>
        <dbReference type="SAM" id="Phobius"/>
    </source>
</evidence>
<dbReference type="EMBL" id="JABANM010000670">
    <property type="protein sequence ID" value="KAF4755564.1"/>
    <property type="molecule type" value="Genomic_DNA"/>
</dbReference>